<evidence type="ECO:0000313" key="7">
    <source>
        <dbReference type="Proteomes" id="UP000295621"/>
    </source>
</evidence>
<dbReference type="Pfam" id="PF00392">
    <property type="entry name" value="GntR"/>
    <property type="match status" value="1"/>
</dbReference>
<dbReference type="Pfam" id="PF07729">
    <property type="entry name" value="FCD"/>
    <property type="match status" value="1"/>
</dbReference>
<dbReference type="PANTHER" id="PTHR43537">
    <property type="entry name" value="TRANSCRIPTIONAL REGULATOR, GNTR FAMILY"/>
    <property type="match status" value="1"/>
</dbReference>
<dbReference type="InterPro" id="IPR008920">
    <property type="entry name" value="TF_FadR/GntR_C"/>
</dbReference>
<feature type="domain" description="HTH gntR-type" evidence="5">
    <location>
        <begin position="27"/>
        <end position="95"/>
    </location>
</feature>
<dbReference type="RefSeq" id="WP_131988164.1">
    <property type="nucleotide sequence ID" value="NZ_SMKL01000096.1"/>
</dbReference>
<dbReference type="AlphaFoldDB" id="A0A4V2XVS3"/>
<sequence>MHDERGLTGPAGAPRGDDRADTGTIYRPGYEVAAERILEHVAARQLRPGDRVGTERDIALALDISRTVTREAVKVLSALGRLTVRKGSGVHVAEPSGRFATDSWSLFLPADPEQVRMLFEVRRTLEVAASEFAASRATPQQVRAVRDAARRSADAAENDDFDRFRQADEDFHRAVAAGTNNTFFESTVGVITQLKRQVLTIGLRGDQSGSLVVAAKEHTDIADAIGDGEAGRAGGTMAQHIDGALVQFQHEIRRRMLSVDLPSGHPQAGPHPESR</sequence>
<comment type="caution">
    <text evidence="6">The sequence shown here is derived from an EMBL/GenBank/DDBJ whole genome shotgun (WGS) entry which is preliminary data.</text>
</comment>
<dbReference type="PANTHER" id="PTHR43537:SF5">
    <property type="entry name" value="UXU OPERON TRANSCRIPTIONAL REGULATOR"/>
    <property type="match status" value="1"/>
</dbReference>
<keyword evidence="7" id="KW-1185">Reference proteome</keyword>
<name>A0A4V2XVS3_9ACTN</name>
<dbReference type="InterPro" id="IPR036388">
    <property type="entry name" value="WH-like_DNA-bd_sf"/>
</dbReference>
<gene>
    <name evidence="6" type="ORF">E1212_26670</name>
</gene>
<dbReference type="Gene3D" id="1.10.10.10">
    <property type="entry name" value="Winged helix-like DNA-binding domain superfamily/Winged helix DNA-binding domain"/>
    <property type="match status" value="1"/>
</dbReference>
<evidence type="ECO:0000259" key="5">
    <source>
        <dbReference type="PROSITE" id="PS50949"/>
    </source>
</evidence>
<dbReference type="GO" id="GO:0003700">
    <property type="term" value="F:DNA-binding transcription factor activity"/>
    <property type="evidence" value="ECO:0007669"/>
    <property type="project" value="InterPro"/>
</dbReference>
<dbReference type="SUPFAM" id="SSF46785">
    <property type="entry name" value="Winged helix' DNA-binding domain"/>
    <property type="match status" value="1"/>
</dbReference>
<feature type="region of interest" description="Disordered" evidence="4">
    <location>
        <begin position="1"/>
        <end position="23"/>
    </location>
</feature>
<protein>
    <submittedName>
        <fullName evidence="6">FadR family transcriptional regulator</fullName>
    </submittedName>
</protein>
<dbReference type="InterPro" id="IPR036390">
    <property type="entry name" value="WH_DNA-bd_sf"/>
</dbReference>
<dbReference type="InterPro" id="IPR000524">
    <property type="entry name" value="Tscrpt_reg_HTH_GntR"/>
</dbReference>
<keyword evidence="3" id="KW-0804">Transcription</keyword>
<dbReference type="OrthoDB" id="9784718at2"/>
<dbReference type="SUPFAM" id="SSF48008">
    <property type="entry name" value="GntR ligand-binding domain-like"/>
    <property type="match status" value="1"/>
</dbReference>
<evidence type="ECO:0000256" key="1">
    <source>
        <dbReference type="ARBA" id="ARBA00023015"/>
    </source>
</evidence>
<keyword evidence="1" id="KW-0805">Transcription regulation</keyword>
<dbReference type="SMART" id="SM00345">
    <property type="entry name" value="HTH_GNTR"/>
    <property type="match status" value="1"/>
</dbReference>
<dbReference type="Proteomes" id="UP000295621">
    <property type="component" value="Unassembled WGS sequence"/>
</dbReference>
<accession>A0A4V2XVS3</accession>
<dbReference type="EMBL" id="SMKL01000096">
    <property type="protein sequence ID" value="TDC46515.1"/>
    <property type="molecule type" value="Genomic_DNA"/>
</dbReference>
<dbReference type="CDD" id="cd07377">
    <property type="entry name" value="WHTH_GntR"/>
    <property type="match status" value="1"/>
</dbReference>
<dbReference type="PROSITE" id="PS50949">
    <property type="entry name" value="HTH_GNTR"/>
    <property type="match status" value="1"/>
</dbReference>
<evidence type="ECO:0000313" key="6">
    <source>
        <dbReference type="EMBL" id="TDC46515.1"/>
    </source>
</evidence>
<dbReference type="GO" id="GO:0003677">
    <property type="term" value="F:DNA binding"/>
    <property type="evidence" value="ECO:0007669"/>
    <property type="project" value="UniProtKB-KW"/>
</dbReference>
<proteinExistence type="predicted"/>
<evidence type="ECO:0000256" key="3">
    <source>
        <dbReference type="ARBA" id="ARBA00023163"/>
    </source>
</evidence>
<dbReference type="Gene3D" id="1.20.120.530">
    <property type="entry name" value="GntR ligand-binding domain-like"/>
    <property type="match status" value="1"/>
</dbReference>
<reference evidence="6 7" key="1">
    <citation type="submission" date="2019-02" db="EMBL/GenBank/DDBJ databases">
        <title>Draft genome sequences of novel Actinobacteria.</title>
        <authorList>
            <person name="Sahin N."/>
            <person name="Ay H."/>
            <person name="Saygin H."/>
        </authorList>
    </citation>
    <scope>NUCLEOTIDE SEQUENCE [LARGE SCALE GENOMIC DNA]</scope>
    <source>
        <strain evidence="6 7">KC603</strain>
    </source>
</reference>
<evidence type="ECO:0000256" key="2">
    <source>
        <dbReference type="ARBA" id="ARBA00023125"/>
    </source>
</evidence>
<organism evidence="6 7">
    <name type="scientific">Jiangella ureilytica</name>
    <dbReference type="NCBI Taxonomy" id="2530374"/>
    <lineage>
        <taxon>Bacteria</taxon>
        <taxon>Bacillati</taxon>
        <taxon>Actinomycetota</taxon>
        <taxon>Actinomycetes</taxon>
        <taxon>Jiangellales</taxon>
        <taxon>Jiangellaceae</taxon>
        <taxon>Jiangella</taxon>
    </lineage>
</organism>
<keyword evidence="2" id="KW-0238">DNA-binding</keyword>
<dbReference type="InterPro" id="IPR011711">
    <property type="entry name" value="GntR_C"/>
</dbReference>
<dbReference type="SMART" id="SM00895">
    <property type="entry name" value="FCD"/>
    <property type="match status" value="1"/>
</dbReference>
<evidence type="ECO:0000256" key="4">
    <source>
        <dbReference type="SAM" id="MobiDB-lite"/>
    </source>
</evidence>